<dbReference type="EMBL" id="JAGYVZ010000048">
    <property type="protein sequence ID" value="MBS7234135.1"/>
    <property type="molecule type" value="Genomic_DNA"/>
</dbReference>
<organism evidence="1 2">
    <name type="scientific">Flavobacterium psychroterrae</name>
    <dbReference type="NCBI Taxonomy" id="2133767"/>
    <lineage>
        <taxon>Bacteria</taxon>
        <taxon>Pseudomonadati</taxon>
        <taxon>Bacteroidota</taxon>
        <taxon>Flavobacteriia</taxon>
        <taxon>Flavobacteriales</taxon>
        <taxon>Flavobacteriaceae</taxon>
        <taxon>Flavobacterium</taxon>
    </lineage>
</organism>
<dbReference type="Proteomes" id="UP000722625">
    <property type="component" value="Unassembled WGS sequence"/>
</dbReference>
<protein>
    <submittedName>
        <fullName evidence="1">Uncharacterized protein</fullName>
    </submittedName>
</protein>
<proteinExistence type="predicted"/>
<comment type="caution">
    <text evidence="1">The sequence shown here is derived from an EMBL/GenBank/DDBJ whole genome shotgun (WGS) entry which is preliminary data.</text>
</comment>
<keyword evidence="2" id="KW-1185">Reference proteome</keyword>
<dbReference type="RefSeq" id="WP_213307991.1">
    <property type="nucleotide sequence ID" value="NZ_JAGYVZ010000048.1"/>
</dbReference>
<sequence>MNVVKVGQIVKFHTPLADENPNQLYVVLEVIEDGERSRAEIQALNTGLSFPPVNKVRLNELEVVEVETNDLIGHKVTVLKSDSSQVQGRVIKASESTAELNMSSSEKGIETNIWLTVADDNGIEHLGTLLINQA</sequence>
<evidence type="ECO:0000313" key="1">
    <source>
        <dbReference type="EMBL" id="MBS7234135.1"/>
    </source>
</evidence>
<name>A0ABS5PIQ9_9FLAO</name>
<gene>
    <name evidence="1" type="ORF">KHA90_24340</name>
</gene>
<accession>A0ABS5PIQ9</accession>
<evidence type="ECO:0000313" key="2">
    <source>
        <dbReference type="Proteomes" id="UP000722625"/>
    </source>
</evidence>
<reference evidence="1 2" key="1">
    <citation type="journal article" date="2018" name="Int. J. Syst. Evol. Microbiol.">
        <title>Flavobacterium chryseum sp. nov. and Flavobacterium psychroterrae sp. nov., novel environmental bacteria isolated from Antarctica.</title>
        <authorList>
            <person name="Kralova S."/>
            <person name="Svec P."/>
            <person name="Busse H.J."/>
            <person name="Stankova E."/>
            <person name="Vaczi P."/>
            <person name="Sedlacek I."/>
        </authorList>
    </citation>
    <scope>NUCLEOTIDE SEQUENCE [LARGE SCALE GENOMIC DNA]</scope>
    <source>
        <strain evidence="1 2">CCM 8827</strain>
    </source>
</reference>